<dbReference type="PROSITE" id="PS51831">
    <property type="entry name" value="HD"/>
    <property type="match status" value="1"/>
</dbReference>
<dbReference type="NCBIfam" id="TIGR01353">
    <property type="entry name" value="dGTP_triPase"/>
    <property type="match status" value="1"/>
</dbReference>
<sequence length="455" mass="48868">MNGSAAGPVTEQDGIAGYDPADLERWAPEPDKRPGRTAFQRDRARVLHSAALRRLAGKTQVVTPGTSARAWDASPRTRLTHSLECAQVGRELGAALGCDPDLVEVACLAHDLGHPPFGHNGEQALNEVAGPCGGFEGNAQSLRLLTRLEPKRFVTVPTTGELVSVGLNLTRAALDAATKYPWPQGGHPTDPASPKFGVYTDDTPVFTWLRQGAPGHRRSFEAQVMDWADDVAYSVHDVEDGLHAGHLDPHVLHAESERREIFAVAAGRYAPGAAPDELSDALDRLLEQEWWPHGYDGSAVSQARLKDATSQLIGRFCLAAEEATRAAWGYLPGRSGSGGGPGRLTRYRAELVVPRGTRLECAVLKAVADRYVMQREDQEKLRAEQRVVIAELAEALVARAPDGLDPQFHSLWTEAKDDAGRLRAVVDQIAALTDSSARSLHARLVGGAGAGRAGS</sequence>
<dbReference type="InterPro" id="IPR023023">
    <property type="entry name" value="dNTPase_2"/>
</dbReference>
<feature type="compositionally biased region" description="Basic and acidic residues" evidence="3">
    <location>
        <begin position="22"/>
        <end position="38"/>
    </location>
</feature>
<name>A0ABV9BLC3_9ACTN</name>
<dbReference type="Proteomes" id="UP001595990">
    <property type="component" value="Unassembled WGS sequence"/>
</dbReference>
<dbReference type="Pfam" id="PF01966">
    <property type="entry name" value="HD"/>
    <property type="match status" value="1"/>
</dbReference>
<dbReference type="PANTHER" id="PTHR11373">
    <property type="entry name" value="DEOXYNUCLEOSIDE TRIPHOSPHATE TRIPHOSPHOHYDROLASE"/>
    <property type="match status" value="1"/>
</dbReference>
<dbReference type="CDD" id="cd00077">
    <property type="entry name" value="HDc"/>
    <property type="match status" value="1"/>
</dbReference>
<dbReference type="PANTHER" id="PTHR11373:SF32">
    <property type="entry name" value="DEOXYGUANOSINETRIPHOSPHATE TRIPHOSPHOHYDROLASE"/>
    <property type="match status" value="1"/>
</dbReference>
<accession>A0ABV9BLC3</accession>
<dbReference type="InterPro" id="IPR003607">
    <property type="entry name" value="HD/PDEase_dom"/>
</dbReference>
<evidence type="ECO:0000256" key="2">
    <source>
        <dbReference type="HAMAP-Rule" id="MF_01212"/>
    </source>
</evidence>
<organism evidence="5 6">
    <name type="scientific">Streptomyces ehimensis</name>
    <dbReference type="NCBI Taxonomy" id="68195"/>
    <lineage>
        <taxon>Bacteria</taxon>
        <taxon>Bacillati</taxon>
        <taxon>Actinomycetota</taxon>
        <taxon>Actinomycetes</taxon>
        <taxon>Kitasatosporales</taxon>
        <taxon>Streptomycetaceae</taxon>
        <taxon>Streptomyces</taxon>
    </lineage>
</organism>
<evidence type="ECO:0000313" key="5">
    <source>
        <dbReference type="EMBL" id="MFC4514726.1"/>
    </source>
</evidence>
<comment type="similarity">
    <text evidence="2">Belongs to the dGTPase family. Type 2 subfamily.</text>
</comment>
<dbReference type="EMBL" id="JBHSFS010000007">
    <property type="protein sequence ID" value="MFC4514726.1"/>
    <property type="molecule type" value="Genomic_DNA"/>
</dbReference>
<evidence type="ECO:0000259" key="4">
    <source>
        <dbReference type="PROSITE" id="PS51831"/>
    </source>
</evidence>
<comment type="caution">
    <text evidence="5">The sequence shown here is derived from an EMBL/GenBank/DDBJ whole genome shotgun (WGS) entry which is preliminary data.</text>
</comment>
<evidence type="ECO:0000313" key="6">
    <source>
        <dbReference type="Proteomes" id="UP001595990"/>
    </source>
</evidence>
<gene>
    <name evidence="5" type="ORF">ACFPEN_17470</name>
</gene>
<keyword evidence="6" id="KW-1185">Reference proteome</keyword>
<protein>
    <recommendedName>
        <fullName evidence="2">Deoxyguanosinetriphosphate triphosphohydrolase-like protein</fullName>
    </recommendedName>
</protein>
<dbReference type="SUPFAM" id="SSF109604">
    <property type="entry name" value="HD-domain/PDEase-like"/>
    <property type="match status" value="1"/>
</dbReference>
<dbReference type="InterPro" id="IPR006674">
    <property type="entry name" value="HD_domain"/>
</dbReference>
<dbReference type="InterPro" id="IPR050135">
    <property type="entry name" value="dGTPase-like"/>
</dbReference>
<evidence type="ECO:0000256" key="1">
    <source>
        <dbReference type="ARBA" id="ARBA00022801"/>
    </source>
</evidence>
<dbReference type="SMART" id="SM00471">
    <property type="entry name" value="HDc"/>
    <property type="match status" value="1"/>
</dbReference>
<proteinExistence type="inferred from homology"/>
<dbReference type="HAMAP" id="MF_01212">
    <property type="entry name" value="dGTPase_type2"/>
    <property type="match status" value="1"/>
</dbReference>
<reference evidence="6" key="1">
    <citation type="journal article" date="2019" name="Int. J. Syst. Evol. Microbiol.">
        <title>The Global Catalogue of Microorganisms (GCM) 10K type strain sequencing project: providing services to taxonomists for standard genome sequencing and annotation.</title>
        <authorList>
            <consortium name="The Broad Institute Genomics Platform"/>
            <consortium name="The Broad Institute Genome Sequencing Center for Infectious Disease"/>
            <person name="Wu L."/>
            <person name="Ma J."/>
        </authorList>
    </citation>
    <scope>NUCLEOTIDE SEQUENCE [LARGE SCALE GENOMIC DNA]</scope>
    <source>
        <strain evidence="6">CECT 8064</strain>
    </source>
</reference>
<dbReference type="InterPro" id="IPR006261">
    <property type="entry name" value="dGTPase"/>
</dbReference>
<evidence type="ECO:0000256" key="3">
    <source>
        <dbReference type="SAM" id="MobiDB-lite"/>
    </source>
</evidence>
<dbReference type="InterPro" id="IPR026875">
    <property type="entry name" value="PHydrolase_assoc_dom"/>
</dbReference>
<feature type="region of interest" description="Disordered" evidence="3">
    <location>
        <begin position="1"/>
        <end position="38"/>
    </location>
</feature>
<feature type="domain" description="HD" evidence="4">
    <location>
        <begin position="78"/>
        <end position="234"/>
    </location>
</feature>
<dbReference type="NCBIfam" id="NF002829">
    <property type="entry name" value="PRK03007.1"/>
    <property type="match status" value="1"/>
</dbReference>
<keyword evidence="1 2" id="KW-0378">Hydrolase</keyword>
<dbReference type="Pfam" id="PF13286">
    <property type="entry name" value="HD_assoc"/>
    <property type="match status" value="1"/>
</dbReference>
<dbReference type="Gene3D" id="1.10.3210.10">
    <property type="entry name" value="Hypothetical protein af1432"/>
    <property type="match status" value="1"/>
</dbReference>
<dbReference type="RefSeq" id="WP_358217893.1">
    <property type="nucleotide sequence ID" value="NZ_JBHSFS010000007.1"/>
</dbReference>